<keyword evidence="1" id="KW-0732">Signal</keyword>
<dbReference type="PANTHER" id="PTHR33570:SF2">
    <property type="entry name" value="CARBOXYMUCONOLACTONE DECARBOXYLASE-LIKE DOMAIN-CONTAINING PROTEIN"/>
    <property type="match status" value="1"/>
</dbReference>
<dbReference type="SUPFAM" id="SSF69118">
    <property type="entry name" value="AhpD-like"/>
    <property type="match status" value="1"/>
</dbReference>
<organism evidence="2 3">
    <name type="scientific">Sphingobacterium bovistauri</name>
    <dbReference type="NCBI Taxonomy" id="2781959"/>
    <lineage>
        <taxon>Bacteria</taxon>
        <taxon>Pseudomonadati</taxon>
        <taxon>Bacteroidota</taxon>
        <taxon>Sphingobacteriia</taxon>
        <taxon>Sphingobacteriales</taxon>
        <taxon>Sphingobacteriaceae</taxon>
        <taxon>Sphingobacterium</taxon>
    </lineage>
</organism>
<keyword evidence="3" id="KW-1185">Reference proteome</keyword>
<evidence type="ECO:0000313" key="2">
    <source>
        <dbReference type="EMBL" id="MCA5004194.1"/>
    </source>
</evidence>
<evidence type="ECO:0000313" key="3">
    <source>
        <dbReference type="Proteomes" id="UP001165302"/>
    </source>
</evidence>
<dbReference type="Proteomes" id="UP001165302">
    <property type="component" value="Unassembled WGS sequence"/>
</dbReference>
<feature type="chain" id="PRO_5045482955" evidence="1">
    <location>
        <begin position="23"/>
        <end position="239"/>
    </location>
</feature>
<dbReference type="InterPro" id="IPR029032">
    <property type="entry name" value="AhpD-like"/>
</dbReference>
<name>A0ABS7Z5G2_9SPHI</name>
<dbReference type="Gene3D" id="1.20.1290.10">
    <property type="entry name" value="AhpD-like"/>
    <property type="match status" value="1"/>
</dbReference>
<gene>
    <name evidence="2" type="ORF">IPZ78_03375</name>
</gene>
<evidence type="ECO:0000256" key="1">
    <source>
        <dbReference type="SAM" id="SignalP"/>
    </source>
</evidence>
<proteinExistence type="predicted"/>
<dbReference type="EMBL" id="JADEYP010000004">
    <property type="protein sequence ID" value="MCA5004194.1"/>
    <property type="molecule type" value="Genomic_DNA"/>
</dbReference>
<protein>
    <submittedName>
        <fullName evidence="2">Carboxymuconolactone decarboxylase</fullName>
    </submittedName>
</protein>
<dbReference type="InterPro" id="IPR052512">
    <property type="entry name" value="4CMD/NDH-1_regulator"/>
</dbReference>
<dbReference type="PANTHER" id="PTHR33570">
    <property type="entry name" value="4-CARBOXYMUCONOLACTONE DECARBOXYLASE FAMILY PROTEIN"/>
    <property type="match status" value="1"/>
</dbReference>
<comment type="caution">
    <text evidence="2">The sequence shown here is derived from an EMBL/GenBank/DDBJ whole genome shotgun (WGS) entry which is preliminary data.</text>
</comment>
<sequence length="239" mass="26835">MVNNMLSVLVFCFCFTIQNANAQFKENSAVINKEHVALIRISSQTAIGNLDELRKEIHKGLDAGLTINKVKEGLIHLHAYAGFPRSIRGLQTLMSVVEERQKNGIKDENGKEASPILTEKSKYERGKEILQQLTGVKENDVKSGYAAFAPTIEVFLKEHLFADLFERNVLTYLERELVTISVLSSIGKVEPMLKSHLTICVNLGYSLAHLQHFVEIIKQTQGEERASETEKVLAEVLKK</sequence>
<feature type="signal peptide" evidence="1">
    <location>
        <begin position="1"/>
        <end position="22"/>
    </location>
</feature>
<reference evidence="2" key="1">
    <citation type="submission" date="2020-10" db="EMBL/GenBank/DDBJ databases">
        <authorList>
            <person name="Lu T."/>
            <person name="Wang Q."/>
            <person name="Han X."/>
        </authorList>
    </citation>
    <scope>NUCLEOTIDE SEQUENCE</scope>
    <source>
        <strain evidence="2">WQ 366</strain>
    </source>
</reference>
<accession>A0ABS7Z5G2</accession>